<name>A0A2M4CDQ4_9DIPT</name>
<evidence type="ECO:0000256" key="1">
    <source>
        <dbReference type="SAM" id="SignalP"/>
    </source>
</evidence>
<dbReference type="AlphaFoldDB" id="A0A2M4CDQ4"/>
<protein>
    <submittedName>
        <fullName evidence="2">Putative secreted protein</fullName>
    </submittedName>
</protein>
<accession>A0A2M4CDQ4</accession>
<evidence type="ECO:0000313" key="2">
    <source>
        <dbReference type="EMBL" id="MBW63444.1"/>
    </source>
</evidence>
<organism evidence="2">
    <name type="scientific">Anopheles marajoara</name>
    <dbReference type="NCBI Taxonomy" id="58244"/>
    <lineage>
        <taxon>Eukaryota</taxon>
        <taxon>Metazoa</taxon>
        <taxon>Ecdysozoa</taxon>
        <taxon>Arthropoda</taxon>
        <taxon>Hexapoda</taxon>
        <taxon>Insecta</taxon>
        <taxon>Pterygota</taxon>
        <taxon>Neoptera</taxon>
        <taxon>Endopterygota</taxon>
        <taxon>Diptera</taxon>
        <taxon>Nematocera</taxon>
        <taxon>Culicoidea</taxon>
        <taxon>Culicidae</taxon>
        <taxon>Anophelinae</taxon>
        <taxon>Anopheles</taxon>
    </lineage>
</organism>
<sequence>MPQVALFRVPLQALAALAVLEAELADVDAGHGAHLLRVRGKVPRLDTVPAEFDELYVLHARHYVVMVCHHAA</sequence>
<feature type="chain" id="PRO_5014921571" evidence="1">
    <location>
        <begin position="30"/>
        <end position="72"/>
    </location>
</feature>
<feature type="signal peptide" evidence="1">
    <location>
        <begin position="1"/>
        <end position="29"/>
    </location>
</feature>
<proteinExistence type="predicted"/>
<keyword evidence="1" id="KW-0732">Signal</keyword>
<dbReference type="EMBL" id="GGFJ01014303">
    <property type="protein sequence ID" value="MBW63444.1"/>
    <property type="molecule type" value="Transcribed_RNA"/>
</dbReference>
<reference evidence="2" key="1">
    <citation type="submission" date="2018-01" db="EMBL/GenBank/DDBJ databases">
        <title>An insight into the sialome of Amazonian anophelines.</title>
        <authorList>
            <person name="Ribeiro J.M."/>
            <person name="Scarpassa V."/>
            <person name="Calvo E."/>
        </authorList>
    </citation>
    <scope>NUCLEOTIDE SEQUENCE</scope>
    <source>
        <tissue evidence="2">Salivary glands</tissue>
    </source>
</reference>